<organism evidence="8 9">
    <name type="scientific">Zophobas morio</name>
    <dbReference type="NCBI Taxonomy" id="2755281"/>
    <lineage>
        <taxon>Eukaryota</taxon>
        <taxon>Metazoa</taxon>
        <taxon>Ecdysozoa</taxon>
        <taxon>Arthropoda</taxon>
        <taxon>Hexapoda</taxon>
        <taxon>Insecta</taxon>
        <taxon>Pterygota</taxon>
        <taxon>Neoptera</taxon>
        <taxon>Endopterygota</taxon>
        <taxon>Coleoptera</taxon>
        <taxon>Polyphaga</taxon>
        <taxon>Cucujiformia</taxon>
        <taxon>Tenebrionidae</taxon>
        <taxon>Zophobas</taxon>
    </lineage>
</organism>
<proteinExistence type="inferred from homology"/>
<feature type="domain" description="Cathepsin propeptide inhibitor" evidence="7">
    <location>
        <begin position="25"/>
        <end position="85"/>
    </location>
</feature>
<keyword evidence="3" id="KW-0378">Hydrolase</keyword>
<evidence type="ECO:0000256" key="1">
    <source>
        <dbReference type="ARBA" id="ARBA00008455"/>
    </source>
</evidence>
<dbReference type="PROSITE" id="PS00639">
    <property type="entry name" value="THIOL_PROTEASE_HIS"/>
    <property type="match status" value="1"/>
</dbReference>
<accession>A0AA38I0V6</accession>
<evidence type="ECO:0000256" key="3">
    <source>
        <dbReference type="ARBA" id="ARBA00022801"/>
    </source>
</evidence>
<evidence type="ECO:0008006" key="10">
    <source>
        <dbReference type="Google" id="ProtNLM"/>
    </source>
</evidence>
<dbReference type="GO" id="GO:0008234">
    <property type="term" value="F:cysteine-type peptidase activity"/>
    <property type="evidence" value="ECO:0007669"/>
    <property type="project" value="UniProtKB-KW"/>
</dbReference>
<evidence type="ECO:0000259" key="6">
    <source>
        <dbReference type="SMART" id="SM00645"/>
    </source>
</evidence>
<keyword evidence="2" id="KW-0645">Protease</keyword>
<dbReference type="AlphaFoldDB" id="A0AA38I0V6"/>
<dbReference type="GO" id="GO:0006508">
    <property type="term" value="P:proteolysis"/>
    <property type="evidence" value="ECO:0007669"/>
    <property type="project" value="UniProtKB-KW"/>
</dbReference>
<dbReference type="SMART" id="SM00848">
    <property type="entry name" value="Inhibitor_I29"/>
    <property type="match status" value="1"/>
</dbReference>
<evidence type="ECO:0000256" key="5">
    <source>
        <dbReference type="SAM" id="SignalP"/>
    </source>
</evidence>
<reference evidence="8" key="1">
    <citation type="journal article" date="2023" name="G3 (Bethesda)">
        <title>Whole genome assemblies of Zophobas morio and Tenebrio molitor.</title>
        <authorList>
            <person name="Kaur S."/>
            <person name="Stinson S.A."/>
            <person name="diCenzo G.C."/>
        </authorList>
    </citation>
    <scope>NUCLEOTIDE SEQUENCE</scope>
    <source>
        <strain evidence="8">QUZm001</strain>
    </source>
</reference>
<feature type="signal peptide" evidence="5">
    <location>
        <begin position="1"/>
        <end position="15"/>
    </location>
</feature>
<dbReference type="InterPro" id="IPR025660">
    <property type="entry name" value="Pept_his_AS"/>
</dbReference>
<keyword evidence="4" id="KW-0788">Thiol protease</keyword>
<dbReference type="InterPro" id="IPR000668">
    <property type="entry name" value="Peptidase_C1A_C"/>
</dbReference>
<keyword evidence="9" id="KW-1185">Reference proteome</keyword>
<protein>
    <recommendedName>
        <fullName evidence="10">Cathepsin L</fullName>
    </recommendedName>
</protein>
<dbReference type="SUPFAM" id="SSF54001">
    <property type="entry name" value="Cysteine proteinases"/>
    <property type="match status" value="1"/>
</dbReference>
<evidence type="ECO:0000256" key="2">
    <source>
        <dbReference type="ARBA" id="ARBA00022670"/>
    </source>
</evidence>
<evidence type="ECO:0000313" key="9">
    <source>
        <dbReference type="Proteomes" id="UP001168821"/>
    </source>
</evidence>
<feature type="chain" id="PRO_5041391703" description="Cathepsin L" evidence="5">
    <location>
        <begin position="16"/>
        <end position="330"/>
    </location>
</feature>
<dbReference type="InterPro" id="IPR038765">
    <property type="entry name" value="Papain-like_cys_pep_sf"/>
</dbReference>
<dbReference type="PANTHER" id="PTHR12411">
    <property type="entry name" value="CYSTEINE PROTEASE FAMILY C1-RELATED"/>
    <property type="match status" value="1"/>
</dbReference>
<gene>
    <name evidence="8" type="ORF">Zmor_024709</name>
</gene>
<feature type="domain" description="Peptidase C1A papain C-terminal" evidence="6">
    <location>
        <begin position="114"/>
        <end position="329"/>
    </location>
</feature>
<evidence type="ECO:0000259" key="7">
    <source>
        <dbReference type="SMART" id="SM00848"/>
    </source>
</evidence>
<dbReference type="Gene3D" id="3.90.70.10">
    <property type="entry name" value="Cysteine proteinases"/>
    <property type="match status" value="1"/>
</dbReference>
<keyword evidence="5" id="KW-0732">Signal</keyword>
<comment type="caution">
    <text evidence="8">The sequence shown here is derived from an EMBL/GenBank/DDBJ whole genome shotgun (WGS) entry which is preliminary data.</text>
</comment>
<dbReference type="Pfam" id="PF00112">
    <property type="entry name" value="Peptidase_C1"/>
    <property type="match status" value="1"/>
</dbReference>
<sequence>MKIVLILSVVALTTAIPQSTIKDQWANFKAKHNKEYLSDNDDLKRFVIFTQNLAKIEAHNTKYKNGEVSYYNAINKFGDLTADEFLAFVNRTKAPETQVPGKFRRRYVPSKQPVDDEVDWRTKNVISDIKDEGDCGSSWTFSATGAVEGQLALKTGELTPLSAQNLLDCSSDYGNTGCDGGFTDSAFDYIHDNGIMSESAYPYEGAVGACRFDPSQSVASISGYVDVDFMSEVGLADAVANIGPIAAAIDATEALQFYYGGVFFDVTCNINESDLDHGVLVVGYGRELQYDYWIVKNSWGVDWGENGFYKSVRNYGNNCGIATHASYPQL</sequence>
<dbReference type="FunFam" id="3.90.70.10:FF:000006">
    <property type="entry name" value="Cathepsin S"/>
    <property type="match status" value="1"/>
</dbReference>
<dbReference type="EMBL" id="JALNTZ010000007">
    <property type="protein sequence ID" value="KAJ3647176.1"/>
    <property type="molecule type" value="Genomic_DNA"/>
</dbReference>
<comment type="similarity">
    <text evidence="1">Belongs to the peptidase C1 family.</text>
</comment>
<dbReference type="SMART" id="SM00645">
    <property type="entry name" value="Pept_C1"/>
    <property type="match status" value="1"/>
</dbReference>
<name>A0AA38I0V6_9CUCU</name>
<dbReference type="Pfam" id="PF08246">
    <property type="entry name" value="Inhibitor_I29"/>
    <property type="match status" value="1"/>
</dbReference>
<dbReference type="PRINTS" id="PR00705">
    <property type="entry name" value="PAPAIN"/>
</dbReference>
<dbReference type="Proteomes" id="UP001168821">
    <property type="component" value="Unassembled WGS sequence"/>
</dbReference>
<dbReference type="InterPro" id="IPR039417">
    <property type="entry name" value="Peptidase_C1A_papain-like"/>
</dbReference>
<evidence type="ECO:0000256" key="4">
    <source>
        <dbReference type="ARBA" id="ARBA00022807"/>
    </source>
</evidence>
<evidence type="ECO:0000313" key="8">
    <source>
        <dbReference type="EMBL" id="KAJ3647176.1"/>
    </source>
</evidence>
<dbReference type="CDD" id="cd02248">
    <property type="entry name" value="Peptidase_C1A"/>
    <property type="match status" value="1"/>
</dbReference>
<dbReference type="InterPro" id="IPR013128">
    <property type="entry name" value="Peptidase_C1A"/>
</dbReference>
<dbReference type="InterPro" id="IPR013201">
    <property type="entry name" value="Prot_inhib_I29"/>
</dbReference>